<sequence>DIPFDKSVKVWGWNSSRFDIALLWDALDCELWSMGAPIGSLNNTKSITVTHKKSHMKLQFIDAENLFGPMALKACVKDYGDKTEHKDVFPYEIINSSNWKEVLLKTETFEYEDFKSQLKGEIMVKPLMNLIDTFEQFNIDVLHYISIASCAYAKKHYSTYFPSKFNLESDKQQYYEDFNMNADYSNPNPNAKPFILTTGYWKNKYYHYNQQDYKAGRQTEKNVTADDYDYYKSLFETSVCSICNAKFTYDNPPSLDRQDNELPHTKDNCLPACVSCNIAHANRDPKTASLHIKMRQENIAGKTHLNELTYEEQSNKVISQDNENVTTHVFAPDGNSLYPSSYSSVKNEIIPYIDNRMYMAGRSKFYSEKPYVIKNCIDQRKDIFVAKVKGYFPKSEYNNLLALPPIFRNIEIQNKKEVIGECMYSQAQRHSLPMTKKDRKLTALFDTNDQFMVFNNYYLWLHIDLGFVITGYKAIAVFEKNTAYEPFVRTMMNLRIQSILAGSTKGKFYKLIINSSYGYDTLNTEKFGKIKMLDKAGTFIAQHHPNHMGTKRISSDTFAVQIKPKTANCFTSIQSGVFTLDNAKYWYLNYIYNFMYKCLDRKRFHFVLADTDSIYIAIAGDPNKDCHQQFESIVTDKQFYDQHVYQYLPDPNKDIYDYKKILGFGIENEGYELTSLGPKCYSMIVNKWNKQKQQYEFKPKITAKGISKSQQISHSDQVNVINKDIMKKGINGTLKMYDNVMSSIQVEKYALTGFNNKSVVLRNQCCCPYIKGLTAKGYIIKDQ</sequence>
<evidence type="ECO:0000313" key="1">
    <source>
        <dbReference type="EMBL" id="KAA6395670.1"/>
    </source>
</evidence>
<dbReference type="SUPFAM" id="SSF56672">
    <property type="entry name" value="DNA/RNA polymerases"/>
    <property type="match status" value="1"/>
</dbReference>
<dbReference type="Gene3D" id="3.90.1600.10">
    <property type="entry name" value="Palm domain of DNA polymerase"/>
    <property type="match status" value="1"/>
</dbReference>
<evidence type="ECO:0008006" key="3">
    <source>
        <dbReference type="Google" id="ProtNLM"/>
    </source>
</evidence>
<dbReference type="InterPro" id="IPR023211">
    <property type="entry name" value="DNA_pol_palm_dom_sf"/>
</dbReference>
<dbReference type="InterPro" id="IPR043502">
    <property type="entry name" value="DNA/RNA_pol_sf"/>
</dbReference>
<protein>
    <recommendedName>
        <fullName evidence="3">DNA-directed DNA polymerase</fullName>
    </recommendedName>
</protein>
<reference evidence="1 2" key="1">
    <citation type="submission" date="2019-03" db="EMBL/GenBank/DDBJ databases">
        <title>Single cell metagenomics reveals metabolic interactions within the superorganism composed of flagellate Streblomastix strix and complex community of Bacteroidetes bacteria on its surface.</title>
        <authorList>
            <person name="Treitli S.C."/>
            <person name="Kolisko M."/>
            <person name="Husnik F."/>
            <person name="Keeling P."/>
            <person name="Hampl V."/>
        </authorList>
    </citation>
    <scope>NUCLEOTIDE SEQUENCE [LARGE SCALE GENOMIC DNA]</scope>
    <source>
        <strain evidence="1">ST1C</strain>
    </source>
</reference>
<accession>A0A5J4WL45</accession>
<dbReference type="EMBL" id="SNRW01001620">
    <property type="protein sequence ID" value="KAA6395670.1"/>
    <property type="molecule type" value="Genomic_DNA"/>
</dbReference>
<proteinExistence type="predicted"/>
<feature type="non-terminal residue" evidence="1">
    <location>
        <position position="1"/>
    </location>
</feature>
<dbReference type="Proteomes" id="UP000324800">
    <property type="component" value="Unassembled WGS sequence"/>
</dbReference>
<dbReference type="AlphaFoldDB" id="A0A5J4WL45"/>
<name>A0A5J4WL45_9EUKA</name>
<organism evidence="1 2">
    <name type="scientific">Streblomastix strix</name>
    <dbReference type="NCBI Taxonomy" id="222440"/>
    <lineage>
        <taxon>Eukaryota</taxon>
        <taxon>Metamonada</taxon>
        <taxon>Preaxostyla</taxon>
        <taxon>Oxymonadida</taxon>
        <taxon>Streblomastigidae</taxon>
        <taxon>Streblomastix</taxon>
    </lineage>
</organism>
<comment type="caution">
    <text evidence="1">The sequence shown here is derived from an EMBL/GenBank/DDBJ whole genome shotgun (WGS) entry which is preliminary data.</text>
</comment>
<evidence type="ECO:0000313" key="2">
    <source>
        <dbReference type="Proteomes" id="UP000324800"/>
    </source>
</evidence>
<gene>
    <name evidence="1" type="ORF">EZS28_008800</name>
</gene>